<keyword evidence="1" id="KW-1133">Transmembrane helix</keyword>
<gene>
    <name evidence="3" type="ORF">Q5Y73_02820</name>
</gene>
<feature type="transmembrane region" description="Helical" evidence="1">
    <location>
        <begin position="51"/>
        <end position="71"/>
    </location>
</feature>
<dbReference type="Proteomes" id="UP001231941">
    <property type="component" value="Unassembled WGS sequence"/>
</dbReference>
<dbReference type="InterPro" id="IPR021878">
    <property type="entry name" value="TgpA_N"/>
</dbReference>
<dbReference type="InterPro" id="IPR002931">
    <property type="entry name" value="Transglutaminase-like"/>
</dbReference>
<organism evidence="3 4">
    <name type="scientific">Chengkuizengella axinellae</name>
    <dbReference type="NCBI Taxonomy" id="3064388"/>
    <lineage>
        <taxon>Bacteria</taxon>
        <taxon>Bacillati</taxon>
        <taxon>Bacillota</taxon>
        <taxon>Bacilli</taxon>
        <taxon>Bacillales</taxon>
        <taxon>Paenibacillaceae</taxon>
        <taxon>Chengkuizengella</taxon>
    </lineage>
</organism>
<dbReference type="SMART" id="SM00460">
    <property type="entry name" value="TGc"/>
    <property type="match status" value="1"/>
</dbReference>
<dbReference type="SUPFAM" id="SSF54001">
    <property type="entry name" value="Cysteine proteinases"/>
    <property type="match status" value="1"/>
</dbReference>
<reference evidence="3 4" key="1">
    <citation type="submission" date="2023-08" db="EMBL/GenBank/DDBJ databases">
        <authorList>
            <person name="Park J.-S."/>
        </authorList>
    </citation>
    <scope>NUCLEOTIDE SEQUENCE [LARGE SCALE GENOMIC DNA]</scope>
    <source>
        <strain evidence="3 4">2205SS18-9</strain>
    </source>
</reference>
<dbReference type="Pfam" id="PF11992">
    <property type="entry name" value="TgpA_N"/>
    <property type="match status" value="1"/>
</dbReference>
<comment type="caution">
    <text evidence="3">The sequence shown here is derived from an EMBL/GenBank/DDBJ whole genome shotgun (WGS) entry which is preliminary data.</text>
</comment>
<dbReference type="RefSeq" id="WP_305990320.1">
    <property type="nucleotide sequence ID" value="NZ_JAVAMP010000001.1"/>
</dbReference>
<dbReference type="InterPro" id="IPR038765">
    <property type="entry name" value="Papain-like_cys_pep_sf"/>
</dbReference>
<evidence type="ECO:0000313" key="4">
    <source>
        <dbReference type="Proteomes" id="UP001231941"/>
    </source>
</evidence>
<name>A0ABT9IUP0_9BACL</name>
<feature type="transmembrane region" description="Helical" evidence="1">
    <location>
        <begin position="628"/>
        <end position="652"/>
    </location>
</feature>
<feature type="transmembrane region" description="Helical" evidence="1">
    <location>
        <begin position="114"/>
        <end position="134"/>
    </location>
</feature>
<keyword evidence="1" id="KW-0472">Membrane</keyword>
<dbReference type="Gene3D" id="3.10.620.30">
    <property type="match status" value="1"/>
</dbReference>
<protein>
    <submittedName>
        <fullName evidence="3">Transglutaminase-like domain-containing protein</fullName>
    </submittedName>
</protein>
<accession>A0ABT9IUP0</accession>
<evidence type="ECO:0000256" key="1">
    <source>
        <dbReference type="SAM" id="Phobius"/>
    </source>
</evidence>
<evidence type="ECO:0000259" key="2">
    <source>
        <dbReference type="SMART" id="SM00460"/>
    </source>
</evidence>
<keyword evidence="4" id="KW-1185">Reference proteome</keyword>
<dbReference type="PANTHER" id="PTHR42736:SF1">
    <property type="entry name" value="PROTEIN-GLUTAMINE GAMMA-GLUTAMYLTRANSFERASE"/>
    <property type="match status" value="1"/>
</dbReference>
<feature type="domain" description="Transglutaminase-like" evidence="2">
    <location>
        <begin position="491"/>
        <end position="582"/>
    </location>
</feature>
<dbReference type="InterPro" id="IPR052901">
    <property type="entry name" value="Bact_TGase-like"/>
</dbReference>
<keyword evidence="1" id="KW-0812">Transmembrane</keyword>
<feature type="transmembrane region" description="Helical" evidence="1">
    <location>
        <begin position="166"/>
        <end position="183"/>
    </location>
</feature>
<feature type="transmembrane region" description="Helical" evidence="1">
    <location>
        <begin position="83"/>
        <end position="108"/>
    </location>
</feature>
<dbReference type="PANTHER" id="PTHR42736">
    <property type="entry name" value="PROTEIN-GLUTAMINE GAMMA-GLUTAMYLTRANSFERASE"/>
    <property type="match status" value="1"/>
</dbReference>
<evidence type="ECO:0000313" key="3">
    <source>
        <dbReference type="EMBL" id="MDP5273027.1"/>
    </source>
</evidence>
<dbReference type="Pfam" id="PF01841">
    <property type="entry name" value="Transglut_core"/>
    <property type="match status" value="1"/>
</dbReference>
<proteinExistence type="predicted"/>
<sequence>MFIFSALKNFSFKFIKHPQLFKKLNLLLWGIFLVQYVEWVSVYWWESTGKIVDYALFILIAAEIFINKLLYKRLFQVIGILSAHYYVIGFQTIEYTEGFFIPAVQWLFANVIHLHPYIWFSVVIGLIYFILLSWVTSFKKIGILILLTIIVFCSVDSFTVHILWDQVAFIILSGLLLLIINHYHHFKAKHPKSWSEIMDYPESFVTPIIVFVSVTITLGSMAPGFGPLLTDPYTAWKNAKEAAAMGQGEGLLIDENTTSTSGYSRNNEVLGFGFEFDYSSIMRVESPQRSYWRGETRSVYNGSGWELNEYEAEMNSAVFSSENSLSISSKFNTSKLTTKEVEQKISMINDENYPVLFGAASIKSILTINEDIIENNAHAVSWDPNQQSLFWTSNEYPESYTIISEVPAIEPEKLREASTVIGTEEVMNAYLQLPENVPERVKGLAAQITENETNDYDKVKQIETYLYETYPYTNKPDLSKGKSLDFVDRFLFEIEEGYCDYYSTAMVVMTRSLGIPARWVKGYTSGEEDFEDEYDSFIMEKLMQNDNFDDFALGYTVRNSNAHSWVEVYFDGYGWIPFEPTAGFYIPEVYLPNLSSSTDTNAFDLSDEENLASNEEQFNVGDLGFNTIVSILFLILLAFIIVIKFGAIRVYLRRIVKITFRKTTNEKVVFEFEKFLKFANKKGYGKKEHETIRELISSWKSTYYWMENDFDELIMIFERAKYSTKKIETVEAQKALHILTRLKKGFFK</sequence>
<feature type="transmembrane region" description="Helical" evidence="1">
    <location>
        <begin position="26"/>
        <end position="45"/>
    </location>
</feature>
<dbReference type="EMBL" id="JAVAMP010000001">
    <property type="protein sequence ID" value="MDP5273027.1"/>
    <property type="molecule type" value="Genomic_DNA"/>
</dbReference>
<feature type="transmembrane region" description="Helical" evidence="1">
    <location>
        <begin position="204"/>
        <end position="225"/>
    </location>
</feature>
<feature type="transmembrane region" description="Helical" evidence="1">
    <location>
        <begin position="141"/>
        <end position="160"/>
    </location>
</feature>